<dbReference type="EMBL" id="CM051394">
    <property type="protein sequence ID" value="KAJ4729019.1"/>
    <property type="molecule type" value="Genomic_DNA"/>
</dbReference>
<comment type="caution">
    <text evidence="1">The sequence shown here is derived from an EMBL/GenBank/DDBJ whole genome shotgun (WGS) entry which is preliminary data.</text>
</comment>
<name>A0ACC1Z0W4_MELAZ</name>
<keyword evidence="2" id="KW-1185">Reference proteome</keyword>
<reference evidence="1 2" key="1">
    <citation type="journal article" date="2023" name="Science">
        <title>Complex scaffold remodeling in plant triterpene biosynthesis.</title>
        <authorList>
            <person name="De La Pena R."/>
            <person name="Hodgson H."/>
            <person name="Liu J.C."/>
            <person name="Stephenson M.J."/>
            <person name="Martin A.C."/>
            <person name="Owen C."/>
            <person name="Harkess A."/>
            <person name="Leebens-Mack J."/>
            <person name="Jimenez L.E."/>
            <person name="Osbourn A."/>
            <person name="Sattely E.S."/>
        </authorList>
    </citation>
    <scope>NUCLEOTIDE SEQUENCE [LARGE SCALE GENOMIC DNA]</scope>
    <source>
        <strain evidence="2">cv. JPN11</strain>
        <tissue evidence="1">Leaf</tissue>
    </source>
</reference>
<gene>
    <name evidence="1" type="ORF">OWV82_001867</name>
</gene>
<organism evidence="1 2">
    <name type="scientific">Melia azedarach</name>
    <name type="common">Chinaberry tree</name>
    <dbReference type="NCBI Taxonomy" id="155640"/>
    <lineage>
        <taxon>Eukaryota</taxon>
        <taxon>Viridiplantae</taxon>
        <taxon>Streptophyta</taxon>
        <taxon>Embryophyta</taxon>
        <taxon>Tracheophyta</taxon>
        <taxon>Spermatophyta</taxon>
        <taxon>Magnoliopsida</taxon>
        <taxon>eudicotyledons</taxon>
        <taxon>Gunneridae</taxon>
        <taxon>Pentapetalae</taxon>
        <taxon>rosids</taxon>
        <taxon>malvids</taxon>
        <taxon>Sapindales</taxon>
        <taxon>Meliaceae</taxon>
        <taxon>Melia</taxon>
    </lineage>
</organism>
<sequence>MRQQASVKISKQKNHENKRQLNNLMRVLRPKVYITESSNFKRLVQELTGNNTGSYTSTVQLPPPLTRTAADTELHDHESINNISVPVIDCVNIEEDGDGCCPSSMEAYSFQFCNNVLSSDYNQIMYSLNDDGSTFDFDMLKMKQDWSAAYQDLESWLLDIDHHHQSRSNFDGFVQNEEAVSTYSYELSGLI</sequence>
<accession>A0ACC1Z0W4</accession>
<proteinExistence type="predicted"/>
<evidence type="ECO:0000313" key="1">
    <source>
        <dbReference type="EMBL" id="KAJ4729019.1"/>
    </source>
</evidence>
<dbReference type="Proteomes" id="UP001164539">
    <property type="component" value="Chromosome 1"/>
</dbReference>
<evidence type="ECO:0000313" key="2">
    <source>
        <dbReference type="Proteomes" id="UP001164539"/>
    </source>
</evidence>
<protein>
    <submittedName>
        <fullName evidence="1">VQ motif containing protein</fullName>
    </submittedName>
</protein>